<organism evidence="3 4">
    <name type="scientific">Glutinoglossum americanum</name>
    <dbReference type="NCBI Taxonomy" id="1670608"/>
    <lineage>
        <taxon>Eukaryota</taxon>
        <taxon>Fungi</taxon>
        <taxon>Dikarya</taxon>
        <taxon>Ascomycota</taxon>
        <taxon>Pezizomycotina</taxon>
        <taxon>Geoglossomycetes</taxon>
        <taxon>Geoglossales</taxon>
        <taxon>Geoglossaceae</taxon>
        <taxon>Glutinoglossum</taxon>
    </lineage>
</organism>
<feature type="compositionally biased region" description="Basic and acidic residues" evidence="1">
    <location>
        <begin position="1"/>
        <end position="13"/>
    </location>
</feature>
<dbReference type="OrthoDB" id="5394786at2759"/>
<evidence type="ECO:0000256" key="1">
    <source>
        <dbReference type="SAM" id="MobiDB-lite"/>
    </source>
</evidence>
<feature type="region of interest" description="Disordered" evidence="1">
    <location>
        <begin position="1"/>
        <end position="85"/>
    </location>
</feature>
<name>A0A9P8I951_9PEZI</name>
<feature type="compositionally biased region" description="Polar residues" evidence="1">
    <location>
        <begin position="29"/>
        <end position="46"/>
    </location>
</feature>
<sequence>MRDQLLKRHRMDDSASPGSQGAKKRRIEGSTTPDLRSHPVTGSPTPRASRRVPARPESISSFNSETTSSSAGGPLTTPSKSTRAKRVAIQTMDQLELAEPSVVFELAWPVPHSIRILQDILASSNSRAAFVPKLPALQQILSVQALSDVLISASDPTPADHEFFRHALSIWRQAADVNDTRLDEQNWYPVVRAILNWPLPDPFDAHPSPALVRVVESQNMLFHRNFLPKKPRPSSKQPIEVATAVSGVKVDHLLTFNNTHPALRSHHEDLRRTAYAHELFTPPPCSPLANDIVKNWFVGMVVEVKAGDQTSLKAESQLALAAPAVLEATKRFSVGCSCTQVCECQDWDPATQPPVVGLLVDKHKWEMRIAYWDGKKKIRITQPASAGDTSSFEGVCRLLLLMRSLKDWAEEMVVPFLVSQLQARTRALANEGSGGEGSELEGGDD</sequence>
<reference evidence="3" key="1">
    <citation type="submission" date="2021-03" db="EMBL/GenBank/DDBJ databases">
        <title>Comparative genomics and phylogenomic investigation of the class Geoglossomycetes provide insights into ecological specialization and systematics.</title>
        <authorList>
            <person name="Melie T."/>
            <person name="Pirro S."/>
            <person name="Miller A.N."/>
            <person name="Quandt A."/>
        </authorList>
    </citation>
    <scope>NUCLEOTIDE SEQUENCE</scope>
    <source>
        <strain evidence="3">GBOQ0MN5Z8</strain>
    </source>
</reference>
<keyword evidence="4" id="KW-1185">Reference proteome</keyword>
<feature type="compositionally biased region" description="Low complexity" evidence="1">
    <location>
        <begin position="57"/>
        <end position="70"/>
    </location>
</feature>
<dbReference type="InterPro" id="IPR046797">
    <property type="entry name" value="PDDEXK_12"/>
</dbReference>
<dbReference type="EMBL" id="JAGHQL010000038">
    <property type="protein sequence ID" value="KAH0543144.1"/>
    <property type="molecule type" value="Genomic_DNA"/>
</dbReference>
<evidence type="ECO:0000313" key="3">
    <source>
        <dbReference type="EMBL" id="KAH0543144.1"/>
    </source>
</evidence>
<protein>
    <recommendedName>
        <fullName evidence="2">PD-(D/E)XK nuclease-like domain-containing protein</fullName>
    </recommendedName>
</protein>
<comment type="caution">
    <text evidence="3">The sequence shown here is derived from an EMBL/GenBank/DDBJ whole genome shotgun (WGS) entry which is preliminary data.</text>
</comment>
<gene>
    <name evidence="3" type="ORF">FGG08_002489</name>
</gene>
<feature type="domain" description="PD-(D/E)XK nuclease-like" evidence="2">
    <location>
        <begin position="159"/>
        <end position="411"/>
    </location>
</feature>
<evidence type="ECO:0000313" key="4">
    <source>
        <dbReference type="Proteomes" id="UP000698800"/>
    </source>
</evidence>
<proteinExistence type="predicted"/>
<dbReference type="Pfam" id="PF20516">
    <property type="entry name" value="PDDEXK_12"/>
    <property type="match status" value="1"/>
</dbReference>
<accession>A0A9P8I951</accession>
<dbReference type="Proteomes" id="UP000698800">
    <property type="component" value="Unassembled WGS sequence"/>
</dbReference>
<evidence type="ECO:0000259" key="2">
    <source>
        <dbReference type="Pfam" id="PF20516"/>
    </source>
</evidence>
<dbReference type="AlphaFoldDB" id="A0A9P8I951"/>